<dbReference type="AlphaFoldDB" id="A0A0V1HVW9"/>
<gene>
    <name evidence="1" type="ORF">T11_11981</name>
</gene>
<evidence type="ECO:0000313" key="1">
    <source>
        <dbReference type="EMBL" id="KRZ14846.1"/>
    </source>
</evidence>
<accession>A0A0V1HVW9</accession>
<reference evidence="1 2" key="1">
    <citation type="submission" date="2015-01" db="EMBL/GenBank/DDBJ databases">
        <title>Evolution of Trichinella species and genotypes.</title>
        <authorList>
            <person name="Korhonen P.K."/>
            <person name="Edoardo P."/>
            <person name="Giuseppe L.R."/>
            <person name="Gasser R.B."/>
        </authorList>
    </citation>
    <scope>NUCLEOTIDE SEQUENCE [LARGE SCALE GENOMIC DNA]</scope>
    <source>
        <strain evidence="1">ISS1029</strain>
    </source>
</reference>
<name>A0A0V1HVW9_9BILA</name>
<organism evidence="1 2">
    <name type="scientific">Trichinella zimbabwensis</name>
    <dbReference type="NCBI Taxonomy" id="268475"/>
    <lineage>
        <taxon>Eukaryota</taxon>
        <taxon>Metazoa</taxon>
        <taxon>Ecdysozoa</taxon>
        <taxon>Nematoda</taxon>
        <taxon>Enoplea</taxon>
        <taxon>Dorylaimia</taxon>
        <taxon>Trichinellida</taxon>
        <taxon>Trichinellidae</taxon>
        <taxon>Trichinella</taxon>
    </lineage>
</organism>
<proteinExistence type="predicted"/>
<keyword evidence="2" id="KW-1185">Reference proteome</keyword>
<sequence length="70" mass="7812">MTQFPVMKMCQIGDGKLAYVIINSLQEEIVQLTPADRRPFPFILADCIVFRLVGLYGIASWRLHGSTNGA</sequence>
<protein>
    <submittedName>
        <fullName evidence="1">Uncharacterized protein</fullName>
    </submittedName>
</protein>
<evidence type="ECO:0000313" key="2">
    <source>
        <dbReference type="Proteomes" id="UP000055024"/>
    </source>
</evidence>
<dbReference type="EMBL" id="JYDP01000021">
    <property type="protein sequence ID" value="KRZ14846.1"/>
    <property type="molecule type" value="Genomic_DNA"/>
</dbReference>
<comment type="caution">
    <text evidence="1">The sequence shown here is derived from an EMBL/GenBank/DDBJ whole genome shotgun (WGS) entry which is preliminary data.</text>
</comment>
<dbReference type="Proteomes" id="UP000055024">
    <property type="component" value="Unassembled WGS sequence"/>
</dbReference>